<dbReference type="GO" id="GO:0008300">
    <property type="term" value="P:isoprenoid catabolic process"/>
    <property type="evidence" value="ECO:0007669"/>
    <property type="project" value="TreeGrafter"/>
</dbReference>
<dbReference type="Gene3D" id="3.90.226.10">
    <property type="entry name" value="2-enoyl-CoA Hydratase, Chain A, domain 1"/>
    <property type="match status" value="1"/>
</dbReference>
<organism evidence="3 4">
    <name type="scientific">Microbulbifer okhotskensis</name>
    <dbReference type="NCBI Taxonomy" id="2926617"/>
    <lineage>
        <taxon>Bacteria</taxon>
        <taxon>Pseudomonadati</taxon>
        <taxon>Pseudomonadota</taxon>
        <taxon>Gammaproteobacteria</taxon>
        <taxon>Cellvibrionales</taxon>
        <taxon>Microbulbiferaceae</taxon>
        <taxon>Microbulbifer</taxon>
    </lineage>
</organism>
<accession>A0A9X2EKY8</accession>
<comment type="similarity">
    <text evidence="1 2">Belongs to the enoyl-CoA hydratase/isomerase family.</text>
</comment>
<dbReference type="InterPro" id="IPR018376">
    <property type="entry name" value="Enoyl-CoA_hyd/isom_CS"/>
</dbReference>
<evidence type="ECO:0000256" key="2">
    <source>
        <dbReference type="RuleBase" id="RU003707"/>
    </source>
</evidence>
<comment type="caution">
    <text evidence="3">The sequence shown here is derived from an EMBL/GenBank/DDBJ whole genome shotgun (WGS) entry which is preliminary data.</text>
</comment>
<dbReference type="Pfam" id="PF00378">
    <property type="entry name" value="ECH_1"/>
    <property type="match status" value="1"/>
</dbReference>
<dbReference type="RefSeq" id="WP_252465610.1">
    <property type="nucleotide sequence ID" value="NZ_JALBWM010000021.1"/>
</dbReference>
<proteinExistence type="inferred from homology"/>
<keyword evidence="4" id="KW-1185">Reference proteome</keyword>
<dbReference type="GO" id="GO:0003824">
    <property type="term" value="F:catalytic activity"/>
    <property type="evidence" value="ECO:0007669"/>
    <property type="project" value="InterPro"/>
</dbReference>
<evidence type="ECO:0000313" key="3">
    <source>
        <dbReference type="EMBL" id="MCO1334117.1"/>
    </source>
</evidence>
<dbReference type="PANTHER" id="PTHR42964:SF1">
    <property type="entry name" value="POLYKETIDE BIOSYNTHESIS ENOYL-COA HYDRATASE PKSH-RELATED"/>
    <property type="match status" value="1"/>
</dbReference>
<reference evidence="3" key="1">
    <citation type="journal article" date="2022" name="Arch. Microbiol.">
        <title>Microbulbifer okhotskensis sp. nov., isolated from a deep bottom sediment of the Okhotsk Sea.</title>
        <authorList>
            <person name="Romanenko L."/>
            <person name="Kurilenko V."/>
            <person name="Otstavnykh N."/>
            <person name="Velansky P."/>
            <person name="Isaeva M."/>
            <person name="Mikhailov V."/>
        </authorList>
    </citation>
    <scope>NUCLEOTIDE SEQUENCE</scope>
    <source>
        <strain evidence="3">OS29</strain>
    </source>
</reference>
<dbReference type="EMBL" id="JALBWM010000021">
    <property type="protein sequence ID" value="MCO1334117.1"/>
    <property type="molecule type" value="Genomic_DNA"/>
</dbReference>
<dbReference type="PANTHER" id="PTHR42964">
    <property type="entry name" value="ENOYL-COA HYDRATASE"/>
    <property type="match status" value="1"/>
</dbReference>
<name>A0A9X2EKY8_9GAMM</name>
<dbReference type="InterPro" id="IPR001753">
    <property type="entry name" value="Enoyl-CoA_hydra/iso"/>
</dbReference>
<dbReference type="SUPFAM" id="SSF52096">
    <property type="entry name" value="ClpP/crotonase"/>
    <property type="match status" value="1"/>
</dbReference>
<dbReference type="InterPro" id="IPR051683">
    <property type="entry name" value="Enoyl-CoA_Hydratase/Isomerase"/>
</dbReference>
<dbReference type="AlphaFoldDB" id="A0A9X2EKY8"/>
<evidence type="ECO:0000313" key="4">
    <source>
        <dbReference type="Proteomes" id="UP001139028"/>
    </source>
</evidence>
<dbReference type="InterPro" id="IPR029045">
    <property type="entry name" value="ClpP/crotonase-like_dom_sf"/>
</dbReference>
<protein>
    <submittedName>
        <fullName evidence="3">Enoyl-CoA hydratase/isomerase family protein</fullName>
    </submittedName>
</protein>
<dbReference type="CDD" id="cd06558">
    <property type="entry name" value="crotonase-like"/>
    <property type="match status" value="1"/>
</dbReference>
<dbReference type="InterPro" id="IPR014748">
    <property type="entry name" value="Enoyl-CoA_hydra_C"/>
</dbReference>
<evidence type="ECO:0000256" key="1">
    <source>
        <dbReference type="ARBA" id="ARBA00005254"/>
    </source>
</evidence>
<dbReference type="PROSITE" id="PS00166">
    <property type="entry name" value="ENOYL_COA_HYDRATASE"/>
    <property type="match status" value="1"/>
</dbReference>
<sequence length="265" mass="28387">MSDKLLCEVDSEGVATVTLNRPEIHNAFDDELIHLLATTFENLAQNPAVRVLVLASNGKSFSAGADLNWMKRMAIYSEEENRRDSAALAAMLYKLDTFPTPTIARVQGAAFGGAVGLVSCCDMAVATERASFCLSEVKIGLLPATISPYVINAIGTRHARRYFVTAERFSAERAAEIGLVSEVCAEGDLDLHVQKLVAAIADNGPRAVAMAKQLAMSMSNRVVNDELQGQTSALIAAVRVSPEGQEGLAAFLEKRAPKWMNGSDG</sequence>
<dbReference type="Gene3D" id="1.10.12.10">
    <property type="entry name" value="Lyase 2-enoyl-coa Hydratase, Chain A, domain 2"/>
    <property type="match status" value="1"/>
</dbReference>
<dbReference type="Proteomes" id="UP001139028">
    <property type="component" value="Unassembled WGS sequence"/>
</dbReference>
<gene>
    <name evidence="3" type="ORF">MO867_07145</name>
</gene>